<reference evidence="1" key="1">
    <citation type="submission" date="2022-10" db="EMBL/GenBank/DDBJ databases">
        <title>Genome Sequence of Xylaria curta.</title>
        <authorList>
            <person name="Buettner E."/>
        </authorList>
    </citation>
    <scope>NUCLEOTIDE SEQUENCE</scope>
    <source>
        <strain evidence="1">Babe10</strain>
    </source>
</reference>
<comment type="caution">
    <text evidence="1">The sequence shown here is derived from an EMBL/GenBank/DDBJ whole genome shotgun (WGS) entry which is preliminary data.</text>
</comment>
<accession>A0ACC1P786</accession>
<sequence length="342" mass="38030">MPVNTREARRILAERLGSALNLTPEKVEEFKYLCTAAGYFRLHDHEGGVMMPGTKHYRRSREFTYNDVPWKAILEAAESTIKRTADDDDRTGVFEEVMRGLPGRKSTPEWAKPSVNPNAKPMTFYSRYRTKEGEEPPSNAQMLKYFGEAAGLDESSLSFVSAQIVWWDAMGDDNKSPTLGPAKRNHTTAISSRSDAASTTTLGSPTTPRWGVSGGRLGRDHTFADVPSHYARDRLIHYTITHLDSDMHDRVLAALCPDLNQAQIATYSKCIAEDRVMSEEDEESGPGLEDGESEGHVPRDRDGNRGIKRASQGGEHIGKGTKRAKALDSEARKLRPRPAKKN</sequence>
<keyword evidence="2" id="KW-1185">Reference proteome</keyword>
<organism evidence="1 2">
    <name type="scientific">Xylaria curta</name>
    <dbReference type="NCBI Taxonomy" id="42375"/>
    <lineage>
        <taxon>Eukaryota</taxon>
        <taxon>Fungi</taxon>
        <taxon>Dikarya</taxon>
        <taxon>Ascomycota</taxon>
        <taxon>Pezizomycotina</taxon>
        <taxon>Sordariomycetes</taxon>
        <taxon>Xylariomycetidae</taxon>
        <taxon>Xylariales</taxon>
        <taxon>Xylariaceae</taxon>
        <taxon>Xylaria</taxon>
    </lineage>
</organism>
<dbReference type="Proteomes" id="UP001143856">
    <property type="component" value="Unassembled WGS sequence"/>
</dbReference>
<name>A0ACC1P786_9PEZI</name>
<gene>
    <name evidence="1" type="ORF">NUW58_g4619</name>
</gene>
<proteinExistence type="predicted"/>
<dbReference type="EMBL" id="JAPDGR010000824">
    <property type="protein sequence ID" value="KAJ2987231.1"/>
    <property type="molecule type" value="Genomic_DNA"/>
</dbReference>
<evidence type="ECO:0000313" key="1">
    <source>
        <dbReference type="EMBL" id="KAJ2987231.1"/>
    </source>
</evidence>
<protein>
    <submittedName>
        <fullName evidence="1">Uncharacterized protein</fullName>
    </submittedName>
</protein>
<evidence type="ECO:0000313" key="2">
    <source>
        <dbReference type="Proteomes" id="UP001143856"/>
    </source>
</evidence>